<comment type="caution">
    <text evidence="7">The sequence shown here is derived from an EMBL/GenBank/DDBJ whole genome shotgun (WGS) entry which is preliminary data.</text>
</comment>
<evidence type="ECO:0000256" key="1">
    <source>
        <dbReference type="ARBA" id="ARBA00004141"/>
    </source>
</evidence>
<dbReference type="Proteomes" id="UP001589896">
    <property type="component" value="Unassembled WGS sequence"/>
</dbReference>
<dbReference type="PANTHER" id="PTHR42718:SF39">
    <property type="entry name" value="ACTINORHODIN TRANSPORTER-RELATED"/>
    <property type="match status" value="1"/>
</dbReference>
<feature type="transmembrane region" description="Helical" evidence="5">
    <location>
        <begin position="347"/>
        <end position="368"/>
    </location>
</feature>
<feature type="transmembrane region" description="Helical" evidence="5">
    <location>
        <begin position="422"/>
        <end position="439"/>
    </location>
</feature>
<protein>
    <submittedName>
        <fullName evidence="7">MFS transporter</fullName>
    </submittedName>
</protein>
<feature type="transmembrane region" description="Helical" evidence="5">
    <location>
        <begin position="84"/>
        <end position="104"/>
    </location>
</feature>
<dbReference type="InterPro" id="IPR036259">
    <property type="entry name" value="MFS_trans_sf"/>
</dbReference>
<evidence type="ECO:0000256" key="2">
    <source>
        <dbReference type="ARBA" id="ARBA00022692"/>
    </source>
</evidence>
<evidence type="ECO:0000256" key="3">
    <source>
        <dbReference type="ARBA" id="ARBA00022989"/>
    </source>
</evidence>
<dbReference type="CDD" id="cd17321">
    <property type="entry name" value="MFS_MMR_MDR_like"/>
    <property type="match status" value="1"/>
</dbReference>
<evidence type="ECO:0000256" key="4">
    <source>
        <dbReference type="ARBA" id="ARBA00023136"/>
    </source>
</evidence>
<feature type="transmembrane region" description="Helical" evidence="5">
    <location>
        <begin position="178"/>
        <end position="198"/>
    </location>
</feature>
<feature type="transmembrane region" description="Helical" evidence="5">
    <location>
        <begin position="53"/>
        <end position="72"/>
    </location>
</feature>
<gene>
    <name evidence="7" type="ORF">ACFFGH_25025</name>
</gene>
<evidence type="ECO:0000259" key="6">
    <source>
        <dbReference type="PROSITE" id="PS50850"/>
    </source>
</evidence>
<keyword evidence="2 5" id="KW-0812">Transmembrane</keyword>
<evidence type="ECO:0000313" key="8">
    <source>
        <dbReference type="Proteomes" id="UP001589896"/>
    </source>
</evidence>
<feature type="transmembrane region" description="Helical" evidence="5">
    <location>
        <begin position="316"/>
        <end position="335"/>
    </location>
</feature>
<feature type="transmembrane region" description="Helical" evidence="5">
    <location>
        <begin position="20"/>
        <end position="41"/>
    </location>
</feature>
<dbReference type="InterPro" id="IPR020846">
    <property type="entry name" value="MFS_dom"/>
</dbReference>
<organism evidence="7 8">
    <name type="scientific">Lysobacter korlensis</name>
    <dbReference type="NCBI Taxonomy" id="553636"/>
    <lineage>
        <taxon>Bacteria</taxon>
        <taxon>Pseudomonadati</taxon>
        <taxon>Pseudomonadota</taxon>
        <taxon>Gammaproteobacteria</taxon>
        <taxon>Lysobacterales</taxon>
        <taxon>Lysobacteraceae</taxon>
        <taxon>Lysobacter</taxon>
    </lineage>
</organism>
<feature type="transmembrane region" description="Helical" evidence="5">
    <location>
        <begin position="374"/>
        <end position="393"/>
    </location>
</feature>
<reference evidence="7 8" key="1">
    <citation type="submission" date="2024-09" db="EMBL/GenBank/DDBJ databases">
        <authorList>
            <person name="Sun Q."/>
            <person name="Mori K."/>
        </authorList>
    </citation>
    <scope>NUCLEOTIDE SEQUENCE [LARGE SCALE GENOMIC DNA]</scope>
    <source>
        <strain evidence="7 8">KCTC 23076</strain>
    </source>
</reference>
<dbReference type="SUPFAM" id="SSF103473">
    <property type="entry name" value="MFS general substrate transporter"/>
    <property type="match status" value="1"/>
</dbReference>
<feature type="transmembrane region" description="Helical" evidence="5">
    <location>
        <begin position="285"/>
        <end position="310"/>
    </location>
</feature>
<keyword evidence="8" id="KW-1185">Reference proteome</keyword>
<dbReference type="InterPro" id="IPR005829">
    <property type="entry name" value="Sugar_transporter_CS"/>
</dbReference>
<evidence type="ECO:0000256" key="5">
    <source>
        <dbReference type="SAM" id="Phobius"/>
    </source>
</evidence>
<dbReference type="RefSeq" id="WP_386673422.1">
    <property type="nucleotide sequence ID" value="NZ_JBHLTG010000007.1"/>
</dbReference>
<feature type="transmembrane region" description="Helical" evidence="5">
    <location>
        <begin position="210"/>
        <end position="231"/>
    </location>
</feature>
<feature type="domain" description="Major facilitator superfamily (MFS) profile" evidence="6">
    <location>
        <begin position="19"/>
        <end position="482"/>
    </location>
</feature>
<dbReference type="Pfam" id="PF07690">
    <property type="entry name" value="MFS_1"/>
    <property type="match status" value="1"/>
</dbReference>
<feature type="transmembrane region" description="Helical" evidence="5">
    <location>
        <begin position="243"/>
        <end position="264"/>
    </location>
</feature>
<keyword evidence="4 5" id="KW-0472">Membrane</keyword>
<name>A0ABV6RVU9_9GAMM</name>
<dbReference type="InterPro" id="IPR011701">
    <property type="entry name" value="MFS"/>
</dbReference>
<comment type="subcellular location">
    <subcellularLocation>
        <location evidence="1">Membrane</location>
        <topology evidence="1">Multi-pass membrane protein</topology>
    </subcellularLocation>
</comment>
<evidence type="ECO:0000313" key="7">
    <source>
        <dbReference type="EMBL" id="MFC0681105.1"/>
    </source>
</evidence>
<keyword evidence="3 5" id="KW-1133">Transmembrane helix</keyword>
<dbReference type="Gene3D" id="1.20.1250.20">
    <property type="entry name" value="MFS general substrate transporter like domains"/>
    <property type="match status" value="1"/>
</dbReference>
<dbReference type="PANTHER" id="PTHR42718">
    <property type="entry name" value="MAJOR FACILITATOR SUPERFAMILY MULTIDRUG TRANSPORTER MFSC"/>
    <property type="match status" value="1"/>
</dbReference>
<feature type="transmembrane region" description="Helical" evidence="5">
    <location>
        <begin position="459"/>
        <end position="478"/>
    </location>
</feature>
<proteinExistence type="predicted"/>
<feature type="transmembrane region" description="Helical" evidence="5">
    <location>
        <begin position="143"/>
        <end position="166"/>
    </location>
</feature>
<dbReference type="Gene3D" id="1.20.1720.10">
    <property type="entry name" value="Multidrug resistance protein D"/>
    <property type="match status" value="1"/>
</dbReference>
<dbReference type="EMBL" id="JBHLTG010000007">
    <property type="protein sequence ID" value="MFC0681105.1"/>
    <property type="molecule type" value="Genomic_DNA"/>
</dbReference>
<feature type="transmembrane region" description="Helical" evidence="5">
    <location>
        <begin position="110"/>
        <end position="131"/>
    </location>
</feature>
<accession>A0ABV6RVU9</accession>
<dbReference type="PROSITE" id="PS00217">
    <property type="entry name" value="SUGAR_TRANSPORT_2"/>
    <property type="match status" value="1"/>
</dbReference>
<dbReference type="PROSITE" id="PS50850">
    <property type="entry name" value="MFS"/>
    <property type="match status" value="1"/>
</dbReference>
<sequence length="491" mass="51425">MSNRRLSADEASDHTRWQAFAICVGVASLTILDLAKINVGLPPIEEALGAGPTELQIIVAGYALAFGLALVPSGRFGDLHSRKAMFVVGLSLFTVASLMCALAPNVTVLIVGRIVQGIAAGVQMPQVLGLIQQLFVGAERGRAFGLFGAVIGISTAFAPTLGGFLIGVGGQEDGWRWLFWMNIPLGIAALLFAIKLLPSIQAHDEAGKELDLVGILLLGLATFSLMLPFVLTTGAPSDDPRRWFWLAGSVVALAAFVLWERAFLARGKSPVLHVKLLRLASYRNGLMIATAWFAGIPAMFLIATLFLQTGLGLEPVYAGMVSILFALASAVTAWIGGNLVERHGRRLVVAGIVAALAGLVLVLLAGVALPPEQAPWFMALAMALAGAGGGFVISPNQTLTLQDVSLGQAGVAGSLTQVAQRVGTAIGVAGASAMFFSTIYREAGEESRLTVYHDALRNGMLVCIGVLVVALVVSLVDLRRRVVAAETDEAA</sequence>